<feature type="transmembrane region" description="Helical" evidence="1">
    <location>
        <begin position="170"/>
        <end position="193"/>
    </location>
</feature>
<evidence type="ECO:0008006" key="4">
    <source>
        <dbReference type="Google" id="ProtNLM"/>
    </source>
</evidence>
<sequence length="249" mass="28352">MREIFQLALFEWKEMGLRGFLTGLLACVLIVLLINAVANLDPEMNLGNAIPESVFLIMGVLVLLGNVHVKEFRLSELSPSVWSSAFYTYARRLPVPEKQLLYSRILVKGVQAPVIMIVSICIVTVFADVFPFTFTDSAFYSFLVFWGAIAFFSIYVALEEVGIRFQRRFHLYGVVYIVVFIYFLLYFIVWVWLVPIDLTFMAFSIFLAEKYPALAVLTAYLIVMISLLTIVSLGNKRINRKGDINATPD</sequence>
<dbReference type="AlphaFoldDB" id="A0A1G8NL16"/>
<feature type="transmembrane region" description="Helical" evidence="1">
    <location>
        <begin position="213"/>
        <end position="233"/>
    </location>
</feature>
<dbReference type="OrthoDB" id="2966331at2"/>
<feature type="transmembrane region" description="Helical" evidence="1">
    <location>
        <begin position="105"/>
        <end position="127"/>
    </location>
</feature>
<evidence type="ECO:0000313" key="2">
    <source>
        <dbReference type="EMBL" id="SDI80807.1"/>
    </source>
</evidence>
<evidence type="ECO:0000313" key="3">
    <source>
        <dbReference type="Proteomes" id="UP000198853"/>
    </source>
</evidence>
<keyword evidence="3" id="KW-1185">Reference proteome</keyword>
<keyword evidence="1" id="KW-1133">Transmembrane helix</keyword>
<proteinExistence type="predicted"/>
<dbReference type="RefSeq" id="WP_090398132.1">
    <property type="nucleotide sequence ID" value="NZ_FNEN01000006.1"/>
</dbReference>
<dbReference type="Proteomes" id="UP000198853">
    <property type="component" value="Unassembled WGS sequence"/>
</dbReference>
<feature type="transmembrane region" description="Helical" evidence="1">
    <location>
        <begin position="139"/>
        <end position="158"/>
    </location>
</feature>
<dbReference type="EMBL" id="FNEN01000006">
    <property type="protein sequence ID" value="SDI80807.1"/>
    <property type="molecule type" value="Genomic_DNA"/>
</dbReference>
<keyword evidence="1" id="KW-0472">Membrane</keyword>
<gene>
    <name evidence="2" type="ORF">SAMN04488123_106131</name>
</gene>
<reference evidence="2 3" key="1">
    <citation type="submission" date="2016-10" db="EMBL/GenBank/DDBJ databases">
        <authorList>
            <person name="de Groot N.N."/>
        </authorList>
    </citation>
    <scope>NUCLEOTIDE SEQUENCE [LARGE SCALE GENOMIC DNA]</scope>
    <source>
        <strain evidence="2 3">DSM 21771</strain>
    </source>
</reference>
<accession>A0A1G8NL16</accession>
<protein>
    <recommendedName>
        <fullName evidence="4">ABC-2 family transporter protein</fullName>
    </recommendedName>
</protein>
<feature type="transmembrane region" description="Helical" evidence="1">
    <location>
        <begin position="50"/>
        <end position="69"/>
    </location>
</feature>
<name>A0A1G8NL16_9BACI</name>
<organism evidence="2 3">
    <name type="scientific">Natribacillus halophilus</name>
    <dbReference type="NCBI Taxonomy" id="549003"/>
    <lineage>
        <taxon>Bacteria</taxon>
        <taxon>Bacillati</taxon>
        <taxon>Bacillota</taxon>
        <taxon>Bacilli</taxon>
        <taxon>Bacillales</taxon>
        <taxon>Bacillaceae</taxon>
        <taxon>Natribacillus</taxon>
    </lineage>
</organism>
<evidence type="ECO:0000256" key="1">
    <source>
        <dbReference type="SAM" id="Phobius"/>
    </source>
</evidence>
<feature type="transmembrane region" description="Helical" evidence="1">
    <location>
        <begin position="20"/>
        <end position="38"/>
    </location>
</feature>
<keyword evidence="1" id="KW-0812">Transmembrane</keyword>